<accession>A0A9W9PAI4</accession>
<comment type="caution">
    <text evidence="1">The sequence shown here is derived from an EMBL/GenBank/DDBJ whole genome shotgun (WGS) entry which is preliminary data.</text>
</comment>
<reference evidence="1" key="2">
    <citation type="journal article" date="2023" name="IMA Fungus">
        <title>Comparative genomic study of the Penicillium genus elucidates a diverse pangenome and 15 lateral gene transfer events.</title>
        <authorList>
            <person name="Petersen C."/>
            <person name="Sorensen T."/>
            <person name="Nielsen M.R."/>
            <person name="Sondergaard T.E."/>
            <person name="Sorensen J.L."/>
            <person name="Fitzpatrick D.A."/>
            <person name="Frisvad J.C."/>
            <person name="Nielsen K.L."/>
        </authorList>
    </citation>
    <scope>NUCLEOTIDE SEQUENCE</scope>
    <source>
        <strain evidence="1">IBT 23319</strain>
    </source>
</reference>
<dbReference type="AlphaFoldDB" id="A0A9W9PAI4"/>
<sequence>MFRHPRQTEPDRFSMRLSDILHPLAVIPWGGTRHVDSMIVVQDDDYADAIEKLENAGFVRSFPIRGPAPEIMESLPNKEQVLEEVNAGYQRFDRFCAVFDYPQNDSAEKFMQVYLFRNSFAHIFPTDTSSFSNRSENTVSTIHFQDYGNLYYPLEPMLVESFVKAAIDEETDIGFSEIGFSAWDEELISYISMMAGYLEVENDILDLCPDKQAVDWYSCNFGRIRETKFGPLDHRISKRLGSGKEMPIDMRGNPL</sequence>
<gene>
    <name evidence="1" type="ORF">N7469_002509</name>
</gene>
<proteinExistence type="predicted"/>
<dbReference type="RefSeq" id="XP_056503923.1">
    <property type="nucleotide sequence ID" value="XM_056641429.1"/>
</dbReference>
<dbReference type="OrthoDB" id="3700556at2759"/>
<dbReference type="Proteomes" id="UP001147733">
    <property type="component" value="Unassembled WGS sequence"/>
</dbReference>
<keyword evidence="2" id="KW-1185">Reference proteome</keyword>
<reference evidence="1" key="1">
    <citation type="submission" date="2022-11" db="EMBL/GenBank/DDBJ databases">
        <authorList>
            <person name="Petersen C."/>
        </authorList>
    </citation>
    <scope>NUCLEOTIDE SEQUENCE</scope>
    <source>
        <strain evidence="1">IBT 23319</strain>
    </source>
</reference>
<dbReference type="GeneID" id="81380596"/>
<protein>
    <submittedName>
        <fullName evidence="1">Uncharacterized protein</fullName>
    </submittedName>
</protein>
<name>A0A9W9PAI4_PENCI</name>
<dbReference type="EMBL" id="JAPQKT010000002">
    <property type="protein sequence ID" value="KAJ5240918.1"/>
    <property type="molecule type" value="Genomic_DNA"/>
</dbReference>
<evidence type="ECO:0000313" key="1">
    <source>
        <dbReference type="EMBL" id="KAJ5240918.1"/>
    </source>
</evidence>
<evidence type="ECO:0000313" key="2">
    <source>
        <dbReference type="Proteomes" id="UP001147733"/>
    </source>
</evidence>
<organism evidence="1 2">
    <name type="scientific">Penicillium citrinum</name>
    <dbReference type="NCBI Taxonomy" id="5077"/>
    <lineage>
        <taxon>Eukaryota</taxon>
        <taxon>Fungi</taxon>
        <taxon>Dikarya</taxon>
        <taxon>Ascomycota</taxon>
        <taxon>Pezizomycotina</taxon>
        <taxon>Eurotiomycetes</taxon>
        <taxon>Eurotiomycetidae</taxon>
        <taxon>Eurotiales</taxon>
        <taxon>Aspergillaceae</taxon>
        <taxon>Penicillium</taxon>
    </lineage>
</organism>